<accession>A0A9W6AZ85</accession>
<dbReference type="PANTHER" id="PTHR43586">
    <property type="entry name" value="CYSTEINE DESULFURASE"/>
    <property type="match status" value="1"/>
</dbReference>
<dbReference type="CDD" id="cd06453">
    <property type="entry name" value="SufS_like"/>
    <property type="match status" value="1"/>
</dbReference>
<dbReference type="Gene3D" id="3.40.640.10">
    <property type="entry name" value="Type I PLP-dependent aspartate aminotransferase-like (Major domain)"/>
    <property type="match status" value="1"/>
</dbReference>
<evidence type="ECO:0000256" key="4">
    <source>
        <dbReference type="ARBA" id="ARBA00022679"/>
    </source>
</evidence>
<comment type="similarity">
    <text evidence="2">Belongs to the class-V pyridoxal-phosphate-dependent aminotransferase family. Csd subfamily.</text>
</comment>
<gene>
    <name evidence="8" type="ORF">WR164_02040</name>
</gene>
<keyword evidence="5" id="KW-0663">Pyridoxal phosphate</keyword>
<feature type="domain" description="Aminotransferase class V" evidence="7">
    <location>
        <begin position="20"/>
        <end position="388"/>
    </location>
</feature>
<dbReference type="InterPro" id="IPR016454">
    <property type="entry name" value="Cysteine_dSase"/>
</dbReference>
<evidence type="ECO:0000256" key="5">
    <source>
        <dbReference type="ARBA" id="ARBA00022898"/>
    </source>
</evidence>
<dbReference type="AlphaFoldDB" id="A0A9W6AZ85"/>
<keyword evidence="4" id="KW-0808">Transferase</keyword>
<evidence type="ECO:0000259" key="7">
    <source>
        <dbReference type="Pfam" id="PF00266"/>
    </source>
</evidence>
<reference evidence="8" key="1">
    <citation type="submission" date="2022-07" db="EMBL/GenBank/DDBJ databases">
        <authorList>
            <person name="Kouya T."/>
            <person name="Ishiyama Y."/>
        </authorList>
    </citation>
    <scope>NUCLEOTIDE SEQUENCE</scope>
    <source>
        <strain evidence="8">WR16-4</strain>
    </source>
</reference>
<dbReference type="InterPro" id="IPR015421">
    <property type="entry name" value="PyrdxlP-dep_Trfase_major"/>
</dbReference>
<dbReference type="GO" id="GO:0031071">
    <property type="term" value="F:cysteine desulfurase activity"/>
    <property type="evidence" value="ECO:0007669"/>
    <property type="project" value="UniProtKB-EC"/>
</dbReference>
<evidence type="ECO:0000256" key="3">
    <source>
        <dbReference type="ARBA" id="ARBA00012239"/>
    </source>
</evidence>
<dbReference type="NCBIfam" id="TIGR01979">
    <property type="entry name" value="sufS"/>
    <property type="match status" value="1"/>
</dbReference>
<organism evidence="8 9">
    <name type="scientific">Philodulcilactobacillus myokoensis</name>
    <dbReference type="NCBI Taxonomy" id="2929573"/>
    <lineage>
        <taxon>Bacteria</taxon>
        <taxon>Bacillati</taxon>
        <taxon>Bacillota</taxon>
        <taxon>Bacilli</taxon>
        <taxon>Lactobacillales</taxon>
        <taxon>Lactobacillaceae</taxon>
        <taxon>Philodulcilactobacillus</taxon>
    </lineage>
</organism>
<dbReference type="SUPFAM" id="SSF53383">
    <property type="entry name" value="PLP-dependent transferases"/>
    <property type="match status" value="1"/>
</dbReference>
<sequence>MNVERIRKDFPILQNRWMAYLDNAATSQKPRLVIDAINHFYQYQNFNVHRSVYTPAQQTTDAYENVRQKVADFIHADRAQDIIFTRGTTESLNMVASDFAMQHVHHGDEIVVSITEHHSNLLPWMRVAKANGAKLKYIPILDDGCLDLDAAKKLITSKTKIVALTAVSNVLGTINPIEIIGKLAHQNGAMYVVDAAQAAPSIPLDVQKFHPDFMAFSGHKMLGPTGIGVLYGTQHALKQMQLPELGGEMIEDVSTTDFSTKPIPWCFEAGTPNIAGVIGLGAAIDYLNQIGMDQIEKYCRNLAQYLADQLRKDKHVIVYGPKRRQSGIVSFNIRGLHAHDAATFLDLQHIYVRAGHHCAEPLVHCLGTEATLRASLYFYNNRNECDRLISSVKKMEMFFCHGH</sequence>
<dbReference type="Pfam" id="PF00266">
    <property type="entry name" value="Aminotran_5"/>
    <property type="match status" value="1"/>
</dbReference>
<keyword evidence="9" id="KW-1185">Reference proteome</keyword>
<dbReference type="GO" id="GO:0030170">
    <property type="term" value="F:pyridoxal phosphate binding"/>
    <property type="evidence" value="ECO:0007669"/>
    <property type="project" value="InterPro"/>
</dbReference>
<name>A0A9W6AZ85_9LACO</name>
<dbReference type="InterPro" id="IPR015422">
    <property type="entry name" value="PyrdxlP-dep_Trfase_small"/>
</dbReference>
<evidence type="ECO:0000313" key="8">
    <source>
        <dbReference type="EMBL" id="GLB46225.1"/>
    </source>
</evidence>
<protein>
    <recommendedName>
        <fullName evidence="3">cysteine desulfurase</fullName>
        <ecNumber evidence="3">2.8.1.7</ecNumber>
    </recommendedName>
</protein>
<dbReference type="InterPro" id="IPR010970">
    <property type="entry name" value="Cys_dSase_SufS"/>
</dbReference>
<evidence type="ECO:0000313" key="9">
    <source>
        <dbReference type="Proteomes" id="UP001144204"/>
    </source>
</evidence>
<evidence type="ECO:0000256" key="1">
    <source>
        <dbReference type="ARBA" id="ARBA00001933"/>
    </source>
</evidence>
<dbReference type="Gene3D" id="3.90.1150.10">
    <property type="entry name" value="Aspartate Aminotransferase, domain 1"/>
    <property type="match status" value="1"/>
</dbReference>
<dbReference type="PIRSF" id="PIRSF005572">
    <property type="entry name" value="NifS"/>
    <property type="match status" value="1"/>
</dbReference>
<comment type="catalytic activity">
    <reaction evidence="6">
        <text>(sulfur carrier)-H + L-cysteine = (sulfur carrier)-SH + L-alanine</text>
        <dbReference type="Rhea" id="RHEA:43892"/>
        <dbReference type="Rhea" id="RHEA-COMP:14737"/>
        <dbReference type="Rhea" id="RHEA-COMP:14739"/>
        <dbReference type="ChEBI" id="CHEBI:29917"/>
        <dbReference type="ChEBI" id="CHEBI:35235"/>
        <dbReference type="ChEBI" id="CHEBI:57972"/>
        <dbReference type="ChEBI" id="CHEBI:64428"/>
        <dbReference type="EC" id="2.8.1.7"/>
    </reaction>
</comment>
<dbReference type="EC" id="2.8.1.7" evidence="3"/>
<dbReference type="GO" id="GO:0006534">
    <property type="term" value="P:cysteine metabolic process"/>
    <property type="evidence" value="ECO:0007669"/>
    <property type="project" value="InterPro"/>
</dbReference>
<dbReference type="Proteomes" id="UP001144204">
    <property type="component" value="Unassembled WGS sequence"/>
</dbReference>
<dbReference type="EMBL" id="BRPL01000002">
    <property type="protein sequence ID" value="GLB46225.1"/>
    <property type="molecule type" value="Genomic_DNA"/>
</dbReference>
<dbReference type="InterPro" id="IPR015424">
    <property type="entry name" value="PyrdxlP-dep_Trfase"/>
</dbReference>
<dbReference type="InterPro" id="IPR000192">
    <property type="entry name" value="Aminotrans_V_dom"/>
</dbReference>
<comment type="cofactor">
    <cofactor evidence="1">
        <name>pyridoxal 5'-phosphate</name>
        <dbReference type="ChEBI" id="CHEBI:597326"/>
    </cofactor>
</comment>
<evidence type="ECO:0000256" key="6">
    <source>
        <dbReference type="ARBA" id="ARBA00050776"/>
    </source>
</evidence>
<dbReference type="RefSeq" id="WP_286135684.1">
    <property type="nucleotide sequence ID" value="NZ_BRPL01000002.1"/>
</dbReference>
<comment type="caution">
    <text evidence="8">The sequence shown here is derived from an EMBL/GenBank/DDBJ whole genome shotgun (WGS) entry which is preliminary data.</text>
</comment>
<proteinExistence type="inferred from homology"/>
<dbReference type="PANTHER" id="PTHR43586:SF8">
    <property type="entry name" value="CYSTEINE DESULFURASE 1, CHLOROPLASTIC"/>
    <property type="match status" value="1"/>
</dbReference>
<evidence type="ECO:0000256" key="2">
    <source>
        <dbReference type="ARBA" id="ARBA00010447"/>
    </source>
</evidence>
<reference evidence="8" key="2">
    <citation type="journal article" date="2023" name="PLoS ONE">
        <title>Philodulcilactobacillus myokoensis gen. nov., sp. nov., a fructophilic, acidophilic, and agar-phobic lactic acid bacterium isolated from fermented vegetable extracts.</title>
        <authorList>
            <person name="Kouya T."/>
            <person name="Ishiyama Y."/>
            <person name="Ohashi S."/>
            <person name="Kumakubo R."/>
            <person name="Yamazaki T."/>
            <person name="Otaki T."/>
        </authorList>
    </citation>
    <scope>NUCLEOTIDE SEQUENCE</scope>
    <source>
        <strain evidence="8">WR16-4</strain>
    </source>
</reference>